<proteinExistence type="predicted"/>
<evidence type="ECO:0000256" key="1">
    <source>
        <dbReference type="SAM" id="MobiDB-lite"/>
    </source>
</evidence>
<evidence type="ECO:0000313" key="3">
    <source>
        <dbReference type="Proteomes" id="UP000297245"/>
    </source>
</evidence>
<feature type="region of interest" description="Disordered" evidence="1">
    <location>
        <begin position="1"/>
        <end position="24"/>
    </location>
</feature>
<reference evidence="2 3" key="1">
    <citation type="journal article" date="2019" name="Nat. Ecol. Evol.">
        <title>Megaphylogeny resolves global patterns of mushroom evolution.</title>
        <authorList>
            <person name="Varga T."/>
            <person name="Krizsan K."/>
            <person name="Foldi C."/>
            <person name="Dima B."/>
            <person name="Sanchez-Garcia M."/>
            <person name="Sanchez-Ramirez S."/>
            <person name="Szollosi G.J."/>
            <person name="Szarkandi J.G."/>
            <person name="Papp V."/>
            <person name="Albert L."/>
            <person name="Andreopoulos W."/>
            <person name="Angelini C."/>
            <person name="Antonin V."/>
            <person name="Barry K.W."/>
            <person name="Bougher N.L."/>
            <person name="Buchanan P."/>
            <person name="Buyck B."/>
            <person name="Bense V."/>
            <person name="Catcheside P."/>
            <person name="Chovatia M."/>
            <person name="Cooper J."/>
            <person name="Damon W."/>
            <person name="Desjardin D."/>
            <person name="Finy P."/>
            <person name="Geml J."/>
            <person name="Haridas S."/>
            <person name="Hughes K."/>
            <person name="Justo A."/>
            <person name="Karasinski D."/>
            <person name="Kautmanova I."/>
            <person name="Kiss B."/>
            <person name="Kocsube S."/>
            <person name="Kotiranta H."/>
            <person name="LaButti K.M."/>
            <person name="Lechner B.E."/>
            <person name="Liimatainen K."/>
            <person name="Lipzen A."/>
            <person name="Lukacs Z."/>
            <person name="Mihaltcheva S."/>
            <person name="Morgado L.N."/>
            <person name="Niskanen T."/>
            <person name="Noordeloos M.E."/>
            <person name="Ohm R.A."/>
            <person name="Ortiz-Santana B."/>
            <person name="Ovrebo C."/>
            <person name="Racz N."/>
            <person name="Riley R."/>
            <person name="Savchenko A."/>
            <person name="Shiryaev A."/>
            <person name="Soop K."/>
            <person name="Spirin V."/>
            <person name="Szebenyi C."/>
            <person name="Tomsovsky M."/>
            <person name="Tulloss R.E."/>
            <person name="Uehling J."/>
            <person name="Grigoriev I.V."/>
            <person name="Vagvolgyi C."/>
            <person name="Papp T."/>
            <person name="Martin F.M."/>
            <person name="Miettinen O."/>
            <person name="Hibbett D.S."/>
            <person name="Nagy L.G."/>
        </authorList>
    </citation>
    <scope>NUCLEOTIDE SEQUENCE [LARGE SCALE GENOMIC DNA]</scope>
    <source>
        <strain evidence="2 3">CBS 962.96</strain>
    </source>
</reference>
<name>A0A4S8KUU6_DENBC</name>
<dbReference type="OrthoDB" id="3064464at2759"/>
<dbReference type="Proteomes" id="UP000297245">
    <property type="component" value="Unassembled WGS sequence"/>
</dbReference>
<dbReference type="EMBL" id="ML180011">
    <property type="protein sequence ID" value="THU79570.1"/>
    <property type="molecule type" value="Genomic_DNA"/>
</dbReference>
<evidence type="ECO:0000313" key="2">
    <source>
        <dbReference type="EMBL" id="THU79570.1"/>
    </source>
</evidence>
<gene>
    <name evidence="2" type="ORF">K435DRAFT_875349</name>
</gene>
<accession>A0A4S8KUU6</accession>
<protein>
    <recommendedName>
        <fullName evidence="4">Reverse transcriptase zinc-binding domain-containing protein</fullName>
    </recommendedName>
</protein>
<dbReference type="AlphaFoldDB" id="A0A4S8KUU6"/>
<keyword evidence="3" id="KW-1185">Reference proteome</keyword>
<sequence>MFHRLSLLRGRIEPTDPDGDERPSSPVLRFRHYLHRVSYHRHRRSLTRLVSGNVSPFIFRCSPGRRYTEGDNVNSKLCRLCKTTYETPEHVLLSCRRIPDMVTLRTEFLRSTHLDPDLQRSDSHVFELLKSLIFSWELVPVTAKFVHEGLIIWKDTCDIPHIDEHYDDEQE</sequence>
<evidence type="ECO:0008006" key="4">
    <source>
        <dbReference type="Google" id="ProtNLM"/>
    </source>
</evidence>
<organism evidence="2 3">
    <name type="scientific">Dendrothele bispora (strain CBS 962.96)</name>
    <dbReference type="NCBI Taxonomy" id="1314807"/>
    <lineage>
        <taxon>Eukaryota</taxon>
        <taxon>Fungi</taxon>
        <taxon>Dikarya</taxon>
        <taxon>Basidiomycota</taxon>
        <taxon>Agaricomycotina</taxon>
        <taxon>Agaricomycetes</taxon>
        <taxon>Agaricomycetidae</taxon>
        <taxon>Agaricales</taxon>
        <taxon>Agaricales incertae sedis</taxon>
        <taxon>Dendrothele</taxon>
    </lineage>
</organism>